<accession>A0ABV6V3X4</accession>
<protein>
    <submittedName>
        <fullName evidence="1">Uncharacterized protein</fullName>
    </submittedName>
</protein>
<dbReference type="Proteomes" id="UP001592582">
    <property type="component" value="Unassembled WGS sequence"/>
</dbReference>
<organism evidence="1 2">
    <name type="scientific">Streptacidiphilus alkalitolerans</name>
    <dbReference type="NCBI Taxonomy" id="3342712"/>
    <lineage>
        <taxon>Bacteria</taxon>
        <taxon>Bacillati</taxon>
        <taxon>Actinomycetota</taxon>
        <taxon>Actinomycetes</taxon>
        <taxon>Kitasatosporales</taxon>
        <taxon>Streptomycetaceae</taxon>
        <taxon>Streptacidiphilus</taxon>
    </lineage>
</organism>
<evidence type="ECO:0000313" key="1">
    <source>
        <dbReference type="EMBL" id="MFC1408415.1"/>
    </source>
</evidence>
<reference evidence="1 2" key="1">
    <citation type="submission" date="2024-09" db="EMBL/GenBank/DDBJ databases">
        <authorList>
            <person name="Lee S.D."/>
        </authorList>
    </citation>
    <scope>NUCLEOTIDE SEQUENCE [LARGE SCALE GENOMIC DNA]</scope>
    <source>
        <strain evidence="1 2">N1-1</strain>
    </source>
</reference>
<dbReference type="EMBL" id="JBHEZX010000002">
    <property type="protein sequence ID" value="MFC1408415.1"/>
    <property type="molecule type" value="Genomic_DNA"/>
</dbReference>
<name>A0ABV6V3X4_9ACTN</name>
<sequence length="176" mass="19499">MDQNLPDNSTLRPPAAKLLGIYLNDHLAGASGGIELAHRLADAEHGTDLGEQVTALAKEITEDRAALLRIMRSLDVTPHHRFSTLGWTVEKVARLKLNGRLLHRSPLSTLVELEALRLGVLGKHQLWTTLAHTHAEDPRLHTDRLHELQRRAEQQATTLETLRQAAAYDALATVDS</sequence>
<keyword evidence="2" id="KW-1185">Reference proteome</keyword>
<evidence type="ECO:0000313" key="2">
    <source>
        <dbReference type="Proteomes" id="UP001592582"/>
    </source>
</evidence>
<gene>
    <name evidence="1" type="ORF">ACEZDG_03870</name>
</gene>
<proteinExistence type="predicted"/>
<comment type="caution">
    <text evidence="1">The sequence shown here is derived from an EMBL/GenBank/DDBJ whole genome shotgun (WGS) entry which is preliminary data.</text>
</comment>